<dbReference type="RefSeq" id="XP_007772873.1">
    <property type="nucleotide sequence ID" value="XM_007774683.1"/>
</dbReference>
<dbReference type="AlphaFoldDB" id="A0A5M3MDL7"/>
<dbReference type="OrthoDB" id="166803at2759"/>
<comment type="subcellular location">
    <subcellularLocation>
        <location evidence="2">Golgi apparatus membrane</location>
        <topology evidence="2">Multi-pass membrane protein</topology>
    </subcellularLocation>
</comment>
<dbReference type="InterPro" id="IPR032816">
    <property type="entry name" value="VTT_dom"/>
</dbReference>
<evidence type="ECO:0000256" key="11">
    <source>
        <dbReference type="SAM" id="Phobius"/>
    </source>
</evidence>
<evidence type="ECO:0000256" key="5">
    <source>
        <dbReference type="ARBA" id="ARBA00020673"/>
    </source>
</evidence>
<feature type="transmembrane region" description="Helical" evidence="11">
    <location>
        <begin position="120"/>
        <end position="148"/>
    </location>
</feature>
<keyword evidence="14" id="KW-1185">Reference proteome</keyword>
<dbReference type="InterPro" id="IPR051076">
    <property type="entry name" value="Golgi_membrane_TVP38/TMEM64"/>
</dbReference>
<evidence type="ECO:0000256" key="9">
    <source>
        <dbReference type="ARBA" id="ARBA00023136"/>
    </source>
</evidence>
<dbReference type="Proteomes" id="UP000053558">
    <property type="component" value="Unassembled WGS sequence"/>
</dbReference>
<evidence type="ECO:0000256" key="2">
    <source>
        <dbReference type="ARBA" id="ARBA00004653"/>
    </source>
</evidence>
<dbReference type="EMBL" id="JH711585">
    <property type="protein sequence ID" value="EIW76970.1"/>
    <property type="molecule type" value="Genomic_DNA"/>
</dbReference>
<evidence type="ECO:0000256" key="1">
    <source>
        <dbReference type="ARBA" id="ARBA00002978"/>
    </source>
</evidence>
<dbReference type="PANTHER" id="PTHR47549:SF2">
    <property type="entry name" value="GOLGI APPARATUS MEMBRANE PROTEIN TVP38"/>
    <property type="match status" value="1"/>
</dbReference>
<proteinExistence type="inferred from homology"/>
<comment type="function">
    <text evidence="1">Golgi membrane protein involved in vesicular trafficking and spindle migration.</text>
</comment>
<feature type="domain" description="VTT" evidence="12">
    <location>
        <begin position="109"/>
        <end position="223"/>
    </location>
</feature>
<dbReference type="Pfam" id="PF09335">
    <property type="entry name" value="VTT_dom"/>
    <property type="match status" value="1"/>
</dbReference>
<feature type="transmembrane region" description="Helical" evidence="11">
    <location>
        <begin position="50"/>
        <end position="69"/>
    </location>
</feature>
<dbReference type="GO" id="GO:0000139">
    <property type="term" value="C:Golgi membrane"/>
    <property type="evidence" value="ECO:0007669"/>
    <property type="project" value="UniProtKB-SubCell"/>
</dbReference>
<keyword evidence="6 11" id="KW-0812">Transmembrane</keyword>
<accession>A0A5M3MDL7</accession>
<dbReference type="OMA" id="WIVFIVR"/>
<keyword evidence="8" id="KW-0333">Golgi apparatus</keyword>
<dbReference type="GeneID" id="19208291"/>
<gene>
    <name evidence="13" type="ORF">CONPUDRAFT_63287</name>
</gene>
<name>A0A5M3MDL7_CONPW</name>
<protein>
    <recommendedName>
        <fullName evidence="4">Golgi apparatus membrane protein TVP38</fullName>
    </recommendedName>
    <alternativeName>
        <fullName evidence="5">Golgi apparatus membrane protein tvp38</fullName>
    </alternativeName>
</protein>
<evidence type="ECO:0000256" key="6">
    <source>
        <dbReference type="ARBA" id="ARBA00022692"/>
    </source>
</evidence>
<evidence type="ECO:0000259" key="12">
    <source>
        <dbReference type="Pfam" id="PF09335"/>
    </source>
</evidence>
<organism evidence="13 14">
    <name type="scientific">Coniophora puteana (strain RWD-64-598)</name>
    <name type="common">Brown rot fungus</name>
    <dbReference type="NCBI Taxonomy" id="741705"/>
    <lineage>
        <taxon>Eukaryota</taxon>
        <taxon>Fungi</taxon>
        <taxon>Dikarya</taxon>
        <taxon>Basidiomycota</taxon>
        <taxon>Agaricomycotina</taxon>
        <taxon>Agaricomycetes</taxon>
        <taxon>Agaricomycetidae</taxon>
        <taxon>Boletales</taxon>
        <taxon>Coniophorineae</taxon>
        <taxon>Coniophoraceae</taxon>
        <taxon>Coniophora</taxon>
    </lineage>
</organism>
<keyword evidence="7 11" id="KW-1133">Transmembrane helix</keyword>
<evidence type="ECO:0000256" key="4">
    <source>
        <dbReference type="ARBA" id="ARBA00013533"/>
    </source>
</evidence>
<feature type="region of interest" description="Disordered" evidence="10">
    <location>
        <begin position="1"/>
        <end position="39"/>
    </location>
</feature>
<keyword evidence="9 11" id="KW-0472">Membrane</keyword>
<evidence type="ECO:0000256" key="7">
    <source>
        <dbReference type="ARBA" id="ARBA00022989"/>
    </source>
</evidence>
<feature type="transmembrane region" description="Helical" evidence="11">
    <location>
        <begin position="90"/>
        <end position="108"/>
    </location>
</feature>
<reference evidence="14" key="1">
    <citation type="journal article" date="2012" name="Science">
        <title>The Paleozoic origin of enzymatic lignin decomposition reconstructed from 31 fungal genomes.</title>
        <authorList>
            <person name="Floudas D."/>
            <person name="Binder M."/>
            <person name="Riley R."/>
            <person name="Barry K."/>
            <person name="Blanchette R.A."/>
            <person name="Henrissat B."/>
            <person name="Martinez A.T."/>
            <person name="Otillar R."/>
            <person name="Spatafora J.W."/>
            <person name="Yadav J.S."/>
            <person name="Aerts A."/>
            <person name="Benoit I."/>
            <person name="Boyd A."/>
            <person name="Carlson A."/>
            <person name="Copeland A."/>
            <person name="Coutinho P.M."/>
            <person name="de Vries R.P."/>
            <person name="Ferreira P."/>
            <person name="Findley K."/>
            <person name="Foster B."/>
            <person name="Gaskell J."/>
            <person name="Glotzer D."/>
            <person name="Gorecki P."/>
            <person name="Heitman J."/>
            <person name="Hesse C."/>
            <person name="Hori C."/>
            <person name="Igarashi K."/>
            <person name="Jurgens J.A."/>
            <person name="Kallen N."/>
            <person name="Kersten P."/>
            <person name="Kohler A."/>
            <person name="Kuees U."/>
            <person name="Kumar T.K.A."/>
            <person name="Kuo A."/>
            <person name="LaButti K."/>
            <person name="Larrondo L.F."/>
            <person name="Lindquist E."/>
            <person name="Ling A."/>
            <person name="Lombard V."/>
            <person name="Lucas S."/>
            <person name="Lundell T."/>
            <person name="Martin R."/>
            <person name="McLaughlin D.J."/>
            <person name="Morgenstern I."/>
            <person name="Morin E."/>
            <person name="Murat C."/>
            <person name="Nagy L.G."/>
            <person name="Nolan M."/>
            <person name="Ohm R.A."/>
            <person name="Patyshakuliyeva A."/>
            <person name="Rokas A."/>
            <person name="Ruiz-Duenas F.J."/>
            <person name="Sabat G."/>
            <person name="Salamov A."/>
            <person name="Samejima M."/>
            <person name="Schmutz J."/>
            <person name="Slot J.C."/>
            <person name="St John F."/>
            <person name="Stenlid J."/>
            <person name="Sun H."/>
            <person name="Sun S."/>
            <person name="Syed K."/>
            <person name="Tsang A."/>
            <person name="Wiebenga A."/>
            <person name="Young D."/>
            <person name="Pisabarro A."/>
            <person name="Eastwood D.C."/>
            <person name="Martin F."/>
            <person name="Cullen D."/>
            <person name="Grigoriev I.V."/>
            <person name="Hibbett D.S."/>
        </authorList>
    </citation>
    <scope>NUCLEOTIDE SEQUENCE [LARGE SCALE GENOMIC DNA]</scope>
    <source>
        <strain evidence="14">RWD-64-598 SS2</strain>
    </source>
</reference>
<dbReference type="KEGG" id="cput:CONPUDRAFT_63287"/>
<evidence type="ECO:0000256" key="10">
    <source>
        <dbReference type="SAM" id="MobiDB-lite"/>
    </source>
</evidence>
<comment type="caution">
    <text evidence="13">The sequence shown here is derived from an EMBL/GenBank/DDBJ whole genome shotgun (WGS) entry which is preliminary data.</text>
</comment>
<sequence>MSARNPSLDSIARARAGGARTPSPTPSEREALAPPRPLKERLRHPTKRELYILGIVLVALAIAITIAKLHDKIAYGLQPLGQWMRHHRGGWAIPVAFLIVMSFPPLAGHELVATMCGLTWGLGLGFLIVCLGTWLGELALFVACRYFLTKRGERYERKNIQFATLAAVIREGGFKIILMARFSAIPPHFTTAVLATCGTSMPKFLLATFLALPRQFAPVYIGYTLEQSIEGGTFSSSSRLTAPSKLFIAID</sequence>
<comment type="similarity">
    <text evidence="3">Belongs to the TVP38/TMEM64 family.</text>
</comment>
<evidence type="ECO:0000313" key="13">
    <source>
        <dbReference type="EMBL" id="EIW76970.1"/>
    </source>
</evidence>
<evidence type="ECO:0000313" key="14">
    <source>
        <dbReference type="Proteomes" id="UP000053558"/>
    </source>
</evidence>
<evidence type="ECO:0000256" key="3">
    <source>
        <dbReference type="ARBA" id="ARBA00008640"/>
    </source>
</evidence>
<dbReference type="PANTHER" id="PTHR47549">
    <property type="entry name" value="GOLGI APPARATUS MEMBRANE PROTEIN TVP38-RELATED"/>
    <property type="match status" value="1"/>
</dbReference>
<evidence type="ECO:0000256" key="8">
    <source>
        <dbReference type="ARBA" id="ARBA00023034"/>
    </source>
</evidence>